<accession>A0A517SJ16</accession>
<dbReference type="KEGG" id="ccos:Pan44_41710"/>
<reference evidence="1 2" key="1">
    <citation type="submission" date="2019-02" db="EMBL/GenBank/DDBJ databases">
        <title>Deep-cultivation of Planctomycetes and their phenomic and genomic characterization uncovers novel biology.</title>
        <authorList>
            <person name="Wiegand S."/>
            <person name="Jogler M."/>
            <person name="Boedeker C."/>
            <person name="Pinto D."/>
            <person name="Vollmers J."/>
            <person name="Rivas-Marin E."/>
            <person name="Kohn T."/>
            <person name="Peeters S.H."/>
            <person name="Heuer A."/>
            <person name="Rast P."/>
            <person name="Oberbeckmann S."/>
            <person name="Bunk B."/>
            <person name="Jeske O."/>
            <person name="Meyerdierks A."/>
            <person name="Storesund J.E."/>
            <person name="Kallscheuer N."/>
            <person name="Luecker S."/>
            <person name="Lage O.M."/>
            <person name="Pohl T."/>
            <person name="Merkel B.J."/>
            <person name="Hornburger P."/>
            <person name="Mueller R.-W."/>
            <person name="Bruemmer F."/>
            <person name="Labrenz M."/>
            <person name="Spormann A.M."/>
            <person name="Op den Camp H."/>
            <person name="Overmann J."/>
            <person name="Amann R."/>
            <person name="Jetten M.S.M."/>
            <person name="Mascher T."/>
            <person name="Medema M.H."/>
            <person name="Devos D.P."/>
            <person name="Kaster A.-K."/>
            <person name="Ovreas L."/>
            <person name="Rohde M."/>
            <person name="Galperin M.Y."/>
            <person name="Jogler C."/>
        </authorList>
    </citation>
    <scope>NUCLEOTIDE SEQUENCE [LARGE SCALE GENOMIC DNA]</scope>
    <source>
        <strain evidence="1 2">Pan44</strain>
    </source>
</reference>
<protein>
    <recommendedName>
        <fullName evidence="3">Response regulatory domain-containing protein</fullName>
    </recommendedName>
</protein>
<evidence type="ECO:0000313" key="2">
    <source>
        <dbReference type="Proteomes" id="UP000315700"/>
    </source>
</evidence>
<dbReference type="InterPro" id="IPR011006">
    <property type="entry name" value="CheY-like_superfamily"/>
</dbReference>
<organism evidence="1 2">
    <name type="scientific">Caulifigura coniformis</name>
    <dbReference type="NCBI Taxonomy" id="2527983"/>
    <lineage>
        <taxon>Bacteria</taxon>
        <taxon>Pseudomonadati</taxon>
        <taxon>Planctomycetota</taxon>
        <taxon>Planctomycetia</taxon>
        <taxon>Planctomycetales</taxon>
        <taxon>Planctomycetaceae</taxon>
        <taxon>Caulifigura</taxon>
    </lineage>
</organism>
<keyword evidence="2" id="KW-1185">Reference proteome</keyword>
<evidence type="ECO:0008006" key="3">
    <source>
        <dbReference type="Google" id="ProtNLM"/>
    </source>
</evidence>
<name>A0A517SJ16_9PLAN</name>
<proteinExistence type="predicted"/>
<dbReference type="SUPFAM" id="SSF52172">
    <property type="entry name" value="CheY-like"/>
    <property type="match status" value="1"/>
</dbReference>
<dbReference type="OrthoDB" id="291953at2"/>
<dbReference type="Proteomes" id="UP000315700">
    <property type="component" value="Chromosome"/>
</dbReference>
<dbReference type="InParanoid" id="A0A517SJ16"/>
<dbReference type="AlphaFoldDB" id="A0A517SJ16"/>
<dbReference type="EMBL" id="CP036271">
    <property type="protein sequence ID" value="QDT56120.1"/>
    <property type="molecule type" value="Genomic_DNA"/>
</dbReference>
<dbReference type="RefSeq" id="WP_145033051.1">
    <property type="nucleotide sequence ID" value="NZ_CP036271.1"/>
</dbReference>
<evidence type="ECO:0000313" key="1">
    <source>
        <dbReference type="EMBL" id="QDT56120.1"/>
    </source>
</evidence>
<sequence length="164" mass="16751">MAIRSQAPIDQRMADAGGRVLVVCSDLFFSTQVAGMVRSAGFDAVLEMQSARAAGQLATGCWAGVVVDVESAGLDLPALVASLGDEPRARVVAFGPHVHTAKLDAAREAGCDAILTRGQISSNPQGLRVAILGDRPATGCKGSCDKHAGTPADLTLPGPMAAQE</sequence>
<gene>
    <name evidence="1" type="ORF">Pan44_41710</name>
</gene>